<evidence type="ECO:0000313" key="2">
    <source>
        <dbReference type="Proteomes" id="UP000240243"/>
    </source>
</evidence>
<evidence type="ECO:0000313" key="1">
    <source>
        <dbReference type="EMBL" id="PSJ42366.1"/>
    </source>
</evidence>
<organism evidence="1 2">
    <name type="scientific">Zobellella endophytica</name>
    <dbReference type="NCBI Taxonomy" id="2116700"/>
    <lineage>
        <taxon>Bacteria</taxon>
        <taxon>Pseudomonadati</taxon>
        <taxon>Pseudomonadota</taxon>
        <taxon>Gammaproteobacteria</taxon>
        <taxon>Aeromonadales</taxon>
        <taxon>Aeromonadaceae</taxon>
        <taxon>Zobellella</taxon>
    </lineage>
</organism>
<dbReference type="OrthoDB" id="5585636at2"/>
<protein>
    <submittedName>
        <fullName evidence="1">Uncharacterized protein</fullName>
    </submittedName>
</protein>
<keyword evidence="2" id="KW-1185">Reference proteome</keyword>
<dbReference type="EMBL" id="PXYG01000010">
    <property type="protein sequence ID" value="PSJ42366.1"/>
    <property type="molecule type" value="Genomic_DNA"/>
</dbReference>
<reference evidence="1 2" key="1">
    <citation type="submission" date="2018-03" db="EMBL/GenBank/DDBJ databases">
        <title>The draft genome of Zobellella sp. 59N8.</title>
        <authorList>
            <person name="Liu L."/>
            <person name="Li L."/>
            <person name="Zhang X."/>
            <person name="Liang L."/>
            <person name="Wang T."/>
        </authorList>
    </citation>
    <scope>NUCLEOTIDE SEQUENCE [LARGE SCALE GENOMIC DNA]</scope>
    <source>
        <strain evidence="1 2">59N8</strain>
    </source>
</reference>
<dbReference type="AlphaFoldDB" id="A0A2P7QWM2"/>
<gene>
    <name evidence="1" type="ORF">C7H85_17295</name>
</gene>
<proteinExistence type="predicted"/>
<accession>A0A2P7QWM2</accession>
<dbReference type="RefSeq" id="WP_106730961.1">
    <property type="nucleotide sequence ID" value="NZ_PXYG01000010.1"/>
</dbReference>
<comment type="caution">
    <text evidence="1">The sequence shown here is derived from an EMBL/GenBank/DDBJ whole genome shotgun (WGS) entry which is preliminary data.</text>
</comment>
<name>A0A2P7QWM2_9GAMM</name>
<dbReference type="Proteomes" id="UP000240243">
    <property type="component" value="Unassembled WGS sequence"/>
</dbReference>
<sequence length="239" mass="25211">MKWSVGVFVMAAGLSHGQEIGVQELIQGGSFGIVLDDTVLEHQRGKFISGRQAHYFGIEFVSSMVGPHGMVSTVGMQVGFSPGASPELEVRSYQDGLVADVQPGAMEVKGSGLVQTIQLAGLSNTGINELAVKNGLMPLKGTELALGHYSVALPGGITARYDVSSAGMGVGLYAEGDVFGGQSLRSNPGGKGIVQQLRAKGDNQLLFNQANLYLDLADLWSLSNEAKSLKNNLPMEFIR</sequence>